<keyword evidence="6" id="KW-0256">Endoplasmic reticulum</keyword>
<dbReference type="Proteomes" id="UP001497392">
    <property type="component" value="Unassembled WGS sequence"/>
</dbReference>
<comment type="catalytic activity">
    <reaction evidence="14">
        <text>androst-4-ene-3,17-dione + NADPH + H(+) = 5alpha-androstan-3,17-dione + NADP(+)</text>
        <dbReference type="Rhea" id="RHEA:50816"/>
        <dbReference type="ChEBI" id="CHEBI:15378"/>
        <dbReference type="ChEBI" id="CHEBI:15994"/>
        <dbReference type="ChEBI" id="CHEBI:16422"/>
        <dbReference type="ChEBI" id="CHEBI:57783"/>
        <dbReference type="ChEBI" id="CHEBI:58349"/>
    </reaction>
    <physiologicalReaction direction="left-to-right" evidence="14">
        <dbReference type="Rhea" id="RHEA:50817"/>
    </physiologicalReaction>
</comment>
<gene>
    <name evidence="17" type="primary">g1308</name>
    <name evidence="17" type="ORF">VP750_LOCUS1132</name>
</gene>
<keyword evidence="4 15" id="KW-0812">Transmembrane</keyword>
<evidence type="ECO:0000256" key="11">
    <source>
        <dbReference type="ARBA" id="ARBA00023098"/>
    </source>
</evidence>
<comment type="catalytic activity">
    <reaction evidence="15">
        <text>a 3-oxo-5alpha-steroid + NADP(+) = a 3-oxo-Delta(4)-steroid + NADPH + H(+)</text>
        <dbReference type="Rhea" id="RHEA:54384"/>
        <dbReference type="ChEBI" id="CHEBI:13601"/>
        <dbReference type="ChEBI" id="CHEBI:15378"/>
        <dbReference type="ChEBI" id="CHEBI:47909"/>
        <dbReference type="ChEBI" id="CHEBI:57783"/>
        <dbReference type="ChEBI" id="CHEBI:58349"/>
        <dbReference type="EC" id="1.3.1.22"/>
    </reaction>
</comment>
<evidence type="ECO:0000256" key="15">
    <source>
        <dbReference type="PIRNR" id="PIRNR015596"/>
    </source>
</evidence>
<keyword evidence="10" id="KW-0560">Oxidoreductase</keyword>
<dbReference type="PANTHER" id="PTHR10556">
    <property type="entry name" value="3-OXO-5-ALPHA-STEROID 4-DEHYDROGENASE"/>
    <property type="match status" value="1"/>
</dbReference>
<keyword evidence="15" id="KW-0752">Steroid biosynthesis</keyword>
<keyword evidence="8" id="KW-0521">NADP</keyword>
<evidence type="ECO:0000259" key="16">
    <source>
        <dbReference type="Pfam" id="PF02544"/>
    </source>
</evidence>
<keyword evidence="7" id="KW-0492">Microsome</keyword>
<evidence type="ECO:0000256" key="4">
    <source>
        <dbReference type="ARBA" id="ARBA00022692"/>
    </source>
</evidence>
<keyword evidence="9 15" id="KW-1133">Transmembrane helix</keyword>
<proteinExistence type="inferred from homology"/>
<feature type="transmembrane region" description="Helical" evidence="15">
    <location>
        <begin position="41"/>
        <end position="60"/>
    </location>
</feature>
<keyword evidence="18" id="KW-1185">Reference proteome</keyword>
<evidence type="ECO:0000256" key="12">
    <source>
        <dbReference type="ARBA" id="ARBA00023136"/>
    </source>
</evidence>
<keyword evidence="5" id="KW-0221">Differentiation</keyword>
<dbReference type="EMBL" id="CAXHTA020000002">
    <property type="protein sequence ID" value="CAL5219473.1"/>
    <property type="molecule type" value="Genomic_DNA"/>
</dbReference>
<evidence type="ECO:0000313" key="18">
    <source>
        <dbReference type="Proteomes" id="UP001497392"/>
    </source>
</evidence>
<evidence type="ECO:0000313" key="17">
    <source>
        <dbReference type="EMBL" id="CAL5219473.1"/>
    </source>
</evidence>
<accession>A0ABP1FHQ6</accession>
<evidence type="ECO:0000256" key="8">
    <source>
        <dbReference type="ARBA" id="ARBA00022857"/>
    </source>
</evidence>
<dbReference type="InterPro" id="IPR001104">
    <property type="entry name" value="3-oxo-5_a-steroid_4-DH_C"/>
</dbReference>
<keyword evidence="12 15" id="KW-0472">Membrane</keyword>
<comment type="function">
    <text evidence="13">Converts testosterone into 5-alpha-dihydrotestosterone and progesterone or corticosterone into their corresponding 5-alpha-3-oxosteroids. It plays a central role in sexual differentiation and androgen physiology.</text>
</comment>
<comment type="subcellular location">
    <subcellularLocation>
        <location evidence="1">Endoplasmic reticulum membrane</location>
        <topology evidence="1">Multi-pass membrane protein</topology>
    </subcellularLocation>
    <subcellularLocation>
        <location evidence="2">Microsome membrane</location>
    </subcellularLocation>
</comment>
<evidence type="ECO:0000256" key="6">
    <source>
        <dbReference type="ARBA" id="ARBA00022824"/>
    </source>
</evidence>
<evidence type="ECO:0000256" key="7">
    <source>
        <dbReference type="ARBA" id="ARBA00022848"/>
    </source>
</evidence>
<evidence type="ECO:0000256" key="9">
    <source>
        <dbReference type="ARBA" id="ARBA00022989"/>
    </source>
</evidence>
<feature type="transmembrane region" description="Helical" evidence="15">
    <location>
        <begin position="72"/>
        <end position="91"/>
    </location>
</feature>
<evidence type="ECO:0000256" key="3">
    <source>
        <dbReference type="ARBA" id="ARBA00007742"/>
    </source>
</evidence>
<evidence type="ECO:0000256" key="13">
    <source>
        <dbReference type="ARBA" id="ARBA00037789"/>
    </source>
</evidence>
<dbReference type="PANTHER" id="PTHR10556:SF57">
    <property type="entry name" value="3-OXO-5-ALPHA-STEROID 4-DEHYDROGENASE 1"/>
    <property type="match status" value="1"/>
</dbReference>
<evidence type="ECO:0000256" key="1">
    <source>
        <dbReference type="ARBA" id="ARBA00004477"/>
    </source>
</evidence>
<evidence type="ECO:0000256" key="5">
    <source>
        <dbReference type="ARBA" id="ARBA00022782"/>
    </source>
</evidence>
<reference evidence="17 18" key="1">
    <citation type="submission" date="2024-06" db="EMBL/GenBank/DDBJ databases">
        <authorList>
            <person name="Kraege A."/>
            <person name="Thomma B."/>
        </authorList>
    </citation>
    <scope>NUCLEOTIDE SEQUENCE [LARGE SCALE GENOMIC DNA]</scope>
</reference>
<dbReference type="InterPro" id="IPR039357">
    <property type="entry name" value="SRD5A/TECR"/>
</dbReference>
<feature type="transmembrane region" description="Helical" evidence="15">
    <location>
        <begin position="103"/>
        <end position="126"/>
    </location>
</feature>
<keyword evidence="11" id="KW-0443">Lipid metabolism</keyword>
<dbReference type="EC" id="1.3.1.22" evidence="15"/>
<comment type="pathway">
    <text evidence="15">Plant hormone biosynthesis; brassinosteroid biosynthesis.</text>
</comment>
<dbReference type="PROSITE" id="PS50244">
    <property type="entry name" value="S5A_REDUCTASE"/>
    <property type="match status" value="1"/>
</dbReference>
<dbReference type="Gene3D" id="1.20.120.1630">
    <property type="match status" value="1"/>
</dbReference>
<organism evidence="17 18">
    <name type="scientific">Coccomyxa viridis</name>
    <dbReference type="NCBI Taxonomy" id="1274662"/>
    <lineage>
        <taxon>Eukaryota</taxon>
        <taxon>Viridiplantae</taxon>
        <taxon>Chlorophyta</taxon>
        <taxon>core chlorophytes</taxon>
        <taxon>Trebouxiophyceae</taxon>
        <taxon>Trebouxiophyceae incertae sedis</taxon>
        <taxon>Coccomyxaceae</taxon>
        <taxon>Coccomyxa</taxon>
    </lineage>
</organism>
<keyword evidence="15" id="KW-0444">Lipid biosynthesis</keyword>
<name>A0ABP1FHQ6_9CHLO</name>
<comment type="function">
    <text evidence="15">Involved in a reduction step in the biosynthesis of the plant steroid, brassinolide.</text>
</comment>
<dbReference type="Pfam" id="PF02544">
    <property type="entry name" value="Steroid_dh"/>
    <property type="match status" value="1"/>
</dbReference>
<protein>
    <recommendedName>
        <fullName evidence="15">Steroid 5-alpha-reductase DET2</fullName>
        <ecNumber evidence="15">1.3.1.22</ecNumber>
    </recommendedName>
</protein>
<evidence type="ECO:0000256" key="2">
    <source>
        <dbReference type="ARBA" id="ARBA00004524"/>
    </source>
</evidence>
<comment type="caution">
    <text evidence="17">The sequence shown here is derived from an EMBL/GenBank/DDBJ whole genome shotgun (WGS) entry which is preliminary data.</text>
</comment>
<feature type="domain" description="3-oxo-5-alpha-steroid 4-dehydrogenase C-terminal" evidence="16">
    <location>
        <begin position="100"/>
        <end position="244"/>
    </location>
</feature>
<sequence length="244" mass="27186">MAVIMMLTGVTTFTALIWGCMPAGYGRYAVGGSKLALSPKVAWLTQEMWSFIVPVGLIGLHMIRGGQQLAHLQILLAGMFLVHYAWRSFAYPLLSRGGNPTPVLIWLLAVAFCMYNGLLQGCDILAREDERVGMRHMVGSVLWAIGWGINLHSDHILRNLRKPGESGYKIPRGGCFEYVSGANYLGEMLEWCGYAVAAGSLPAAAFACFTICNIGPRGWQHHQWYKERFPRYPKHRKAVIPFLL</sequence>
<comment type="similarity">
    <text evidence="3 15">Belongs to the steroid 5-alpha reductase family.</text>
</comment>
<evidence type="ECO:0000256" key="10">
    <source>
        <dbReference type="ARBA" id="ARBA00023002"/>
    </source>
</evidence>
<evidence type="ECO:0000256" key="14">
    <source>
        <dbReference type="ARBA" id="ARBA00049166"/>
    </source>
</evidence>
<dbReference type="PIRSF" id="PIRSF015596">
    <property type="entry name" value="5_alpha-SR2"/>
    <property type="match status" value="1"/>
</dbReference>
<keyword evidence="15" id="KW-1069">Brassinosteroid biosynthesis</keyword>
<comment type="caution">
    <text evidence="15">Lacks conserved residue(s) required for the propagation of feature annotation.</text>
</comment>
<dbReference type="InterPro" id="IPR016636">
    <property type="entry name" value="3-oxo-5-alpha-steroid_4-DH"/>
</dbReference>